<name>S7PZH3_GLOTA</name>
<proteinExistence type="predicted"/>
<sequence>MSARRVAVDERFKDSALRQRVFSPFRILISRMKPLTRRDPVWPLHYKEGCSSSDIDGRDVCGAE</sequence>
<reference evidence="1 2" key="1">
    <citation type="journal article" date="2012" name="Science">
        <title>The Paleozoic origin of enzymatic lignin decomposition reconstructed from 31 fungal genomes.</title>
        <authorList>
            <person name="Floudas D."/>
            <person name="Binder M."/>
            <person name="Riley R."/>
            <person name="Barry K."/>
            <person name="Blanchette R.A."/>
            <person name="Henrissat B."/>
            <person name="Martinez A.T."/>
            <person name="Otillar R."/>
            <person name="Spatafora J.W."/>
            <person name="Yadav J.S."/>
            <person name="Aerts A."/>
            <person name="Benoit I."/>
            <person name="Boyd A."/>
            <person name="Carlson A."/>
            <person name="Copeland A."/>
            <person name="Coutinho P.M."/>
            <person name="de Vries R.P."/>
            <person name="Ferreira P."/>
            <person name="Findley K."/>
            <person name="Foster B."/>
            <person name="Gaskell J."/>
            <person name="Glotzer D."/>
            <person name="Gorecki P."/>
            <person name="Heitman J."/>
            <person name="Hesse C."/>
            <person name="Hori C."/>
            <person name="Igarashi K."/>
            <person name="Jurgens J.A."/>
            <person name="Kallen N."/>
            <person name="Kersten P."/>
            <person name="Kohler A."/>
            <person name="Kuees U."/>
            <person name="Kumar T.K.A."/>
            <person name="Kuo A."/>
            <person name="LaButti K."/>
            <person name="Larrondo L.F."/>
            <person name="Lindquist E."/>
            <person name="Ling A."/>
            <person name="Lombard V."/>
            <person name="Lucas S."/>
            <person name="Lundell T."/>
            <person name="Martin R."/>
            <person name="McLaughlin D.J."/>
            <person name="Morgenstern I."/>
            <person name="Morin E."/>
            <person name="Murat C."/>
            <person name="Nagy L.G."/>
            <person name="Nolan M."/>
            <person name="Ohm R.A."/>
            <person name="Patyshakuliyeva A."/>
            <person name="Rokas A."/>
            <person name="Ruiz-Duenas F.J."/>
            <person name="Sabat G."/>
            <person name="Salamov A."/>
            <person name="Samejima M."/>
            <person name="Schmutz J."/>
            <person name="Slot J.C."/>
            <person name="St John F."/>
            <person name="Stenlid J."/>
            <person name="Sun H."/>
            <person name="Sun S."/>
            <person name="Syed K."/>
            <person name="Tsang A."/>
            <person name="Wiebenga A."/>
            <person name="Young D."/>
            <person name="Pisabarro A."/>
            <person name="Eastwood D.C."/>
            <person name="Martin F."/>
            <person name="Cullen D."/>
            <person name="Grigoriev I.V."/>
            <person name="Hibbett D.S."/>
        </authorList>
    </citation>
    <scope>NUCLEOTIDE SEQUENCE [LARGE SCALE GENOMIC DNA]</scope>
    <source>
        <strain evidence="1 2">ATCC 11539</strain>
    </source>
</reference>
<evidence type="ECO:0000313" key="2">
    <source>
        <dbReference type="Proteomes" id="UP000030669"/>
    </source>
</evidence>
<gene>
    <name evidence="1" type="ORF">GLOTRDRAFT_111837</name>
</gene>
<accession>S7PZH3</accession>
<dbReference type="KEGG" id="gtr:GLOTRDRAFT_111837"/>
<organism evidence="1 2">
    <name type="scientific">Gloeophyllum trabeum (strain ATCC 11539 / FP-39264 / Madison 617)</name>
    <name type="common">Brown rot fungus</name>
    <dbReference type="NCBI Taxonomy" id="670483"/>
    <lineage>
        <taxon>Eukaryota</taxon>
        <taxon>Fungi</taxon>
        <taxon>Dikarya</taxon>
        <taxon>Basidiomycota</taxon>
        <taxon>Agaricomycotina</taxon>
        <taxon>Agaricomycetes</taxon>
        <taxon>Gloeophyllales</taxon>
        <taxon>Gloeophyllaceae</taxon>
        <taxon>Gloeophyllum</taxon>
    </lineage>
</organism>
<dbReference type="AlphaFoldDB" id="S7PZH3"/>
<dbReference type="GeneID" id="19299453"/>
<dbReference type="RefSeq" id="XP_007868366.1">
    <property type="nucleotide sequence ID" value="XM_007870175.1"/>
</dbReference>
<dbReference type="HOGENOM" id="CLU_2867855_0_0_1"/>
<keyword evidence="2" id="KW-1185">Reference proteome</keyword>
<dbReference type="Proteomes" id="UP000030669">
    <property type="component" value="Unassembled WGS sequence"/>
</dbReference>
<dbReference type="EMBL" id="KB469306">
    <property type="protein sequence ID" value="EPQ53061.1"/>
    <property type="molecule type" value="Genomic_DNA"/>
</dbReference>
<evidence type="ECO:0000313" key="1">
    <source>
        <dbReference type="EMBL" id="EPQ53061.1"/>
    </source>
</evidence>
<protein>
    <submittedName>
        <fullName evidence="1">Uncharacterized protein</fullName>
    </submittedName>
</protein>